<organism evidence="9 10">
    <name type="scientific">Lentibacillus salicampi</name>
    <dbReference type="NCBI Taxonomy" id="175306"/>
    <lineage>
        <taxon>Bacteria</taxon>
        <taxon>Bacillati</taxon>
        <taxon>Bacillota</taxon>
        <taxon>Bacilli</taxon>
        <taxon>Bacillales</taxon>
        <taxon>Bacillaceae</taxon>
        <taxon>Lentibacillus</taxon>
    </lineage>
</organism>
<dbReference type="PANTHER" id="PTHR43788:SF8">
    <property type="entry name" value="DNA-BINDING PROTEIN SMUBP-2"/>
    <property type="match status" value="1"/>
</dbReference>
<evidence type="ECO:0000313" key="10">
    <source>
        <dbReference type="Proteomes" id="UP000298484"/>
    </source>
</evidence>
<dbReference type="GO" id="GO:0016787">
    <property type="term" value="F:hydrolase activity"/>
    <property type="evidence" value="ECO:0007669"/>
    <property type="project" value="UniProtKB-KW"/>
</dbReference>
<evidence type="ECO:0000256" key="1">
    <source>
        <dbReference type="ARBA" id="ARBA00007913"/>
    </source>
</evidence>
<dbReference type="SUPFAM" id="SSF52980">
    <property type="entry name" value="Restriction endonuclease-like"/>
    <property type="match status" value="1"/>
</dbReference>
<dbReference type="Gene3D" id="3.40.960.10">
    <property type="entry name" value="VSR Endonuclease"/>
    <property type="match status" value="1"/>
</dbReference>
<dbReference type="Proteomes" id="UP000298484">
    <property type="component" value="Unassembled WGS sequence"/>
</dbReference>
<dbReference type="SUPFAM" id="SSF52540">
    <property type="entry name" value="P-loop containing nucleoside triphosphate hydrolases"/>
    <property type="match status" value="1"/>
</dbReference>
<evidence type="ECO:0000256" key="2">
    <source>
        <dbReference type="ARBA" id="ARBA00022741"/>
    </source>
</evidence>
<dbReference type="GO" id="GO:0043139">
    <property type="term" value="F:5'-3' DNA helicase activity"/>
    <property type="evidence" value="ECO:0007669"/>
    <property type="project" value="TreeGrafter"/>
</dbReference>
<dbReference type="RefSeq" id="WP_135111836.1">
    <property type="nucleotide sequence ID" value="NZ_SRHY01000075.1"/>
</dbReference>
<proteinExistence type="inferred from homology"/>
<gene>
    <name evidence="9" type="ORF">E4U82_19115</name>
</gene>
<dbReference type="InterPro" id="IPR011335">
    <property type="entry name" value="Restrct_endonuc-II-like"/>
</dbReference>
<feature type="domain" description="DNA2/NAM7 helicase helicase" evidence="6">
    <location>
        <begin position="207"/>
        <end position="334"/>
    </location>
</feature>
<dbReference type="Pfam" id="PF13086">
    <property type="entry name" value="AAA_11"/>
    <property type="match status" value="1"/>
</dbReference>
<dbReference type="EMBL" id="SRHY01000075">
    <property type="protein sequence ID" value="TFJ90665.1"/>
    <property type="molecule type" value="Genomic_DNA"/>
</dbReference>
<dbReference type="GO" id="GO:0005524">
    <property type="term" value="F:ATP binding"/>
    <property type="evidence" value="ECO:0007669"/>
    <property type="project" value="UniProtKB-KW"/>
</dbReference>
<name>A0A4Y9A6D5_9BACI</name>
<keyword evidence="10" id="KW-1185">Reference proteome</keyword>
<dbReference type="Pfam" id="PF13087">
    <property type="entry name" value="AAA_12"/>
    <property type="match status" value="1"/>
</dbReference>
<dbReference type="PANTHER" id="PTHR43788">
    <property type="entry name" value="DNA2/NAM7 HELICASE FAMILY MEMBER"/>
    <property type="match status" value="1"/>
</dbReference>
<dbReference type="Pfam" id="PF18741">
    <property type="entry name" value="MTES_1575"/>
    <property type="match status" value="1"/>
</dbReference>
<dbReference type="InterPro" id="IPR049468">
    <property type="entry name" value="Restrct_endonuc-II-like_dom"/>
</dbReference>
<evidence type="ECO:0000259" key="6">
    <source>
        <dbReference type="Pfam" id="PF13086"/>
    </source>
</evidence>
<dbReference type="InterPro" id="IPR047187">
    <property type="entry name" value="SF1_C_Upf1"/>
</dbReference>
<evidence type="ECO:0000256" key="3">
    <source>
        <dbReference type="ARBA" id="ARBA00022801"/>
    </source>
</evidence>
<dbReference type="CDD" id="cd18808">
    <property type="entry name" value="SF1_C_Upf1"/>
    <property type="match status" value="1"/>
</dbReference>
<dbReference type="Gene3D" id="3.40.50.300">
    <property type="entry name" value="P-loop containing nucleotide triphosphate hydrolases"/>
    <property type="match status" value="3"/>
</dbReference>
<reference evidence="9 10" key="1">
    <citation type="submission" date="2019-03" db="EMBL/GenBank/DDBJ databases">
        <title>Genome sequence of Lentibacillus salicampi ATCC BAA-719.</title>
        <authorList>
            <person name="Maclea K.S."/>
            <person name="Simoes Junior M."/>
        </authorList>
    </citation>
    <scope>NUCLEOTIDE SEQUENCE [LARGE SCALE GENOMIC DNA]</scope>
    <source>
        <strain evidence="9 10">ATCC BAA-719</strain>
    </source>
</reference>
<evidence type="ECO:0000259" key="7">
    <source>
        <dbReference type="Pfam" id="PF13087"/>
    </source>
</evidence>
<keyword evidence="5" id="KW-0067">ATP-binding</keyword>
<evidence type="ECO:0000256" key="4">
    <source>
        <dbReference type="ARBA" id="ARBA00022806"/>
    </source>
</evidence>
<dbReference type="InterPro" id="IPR041679">
    <property type="entry name" value="DNA2/NAM7-like_C"/>
</dbReference>
<evidence type="ECO:0000313" key="9">
    <source>
        <dbReference type="EMBL" id="TFJ90665.1"/>
    </source>
</evidence>
<evidence type="ECO:0000256" key="5">
    <source>
        <dbReference type="ARBA" id="ARBA00022840"/>
    </source>
</evidence>
<keyword evidence="3" id="KW-0378">Hydrolase</keyword>
<evidence type="ECO:0000259" key="8">
    <source>
        <dbReference type="Pfam" id="PF18741"/>
    </source>
</evidence>
<comment type="similarity">
    <text evidence="1">Belongs to the DNA2/NAM7 helicase family.</text>
</comment>
<dbReference type="InterPro" id="IPR027417">
    <property type="entry name" value="P-loop_NTPase"/>
</dbReference>
<dbReference type="InterPro" id="IPR050534">
    <property type="entry name" value="Coronavir_polyprotein_1ab"/>
</dbReference>
<dbReference type="OrthoDB" id="9757917at2"/>
<feature type="domain" description="DNA2/NAM7 helicase-like C-terminal" evidence="7">
    <location>
        <begin position="962"/>
        <end position="1144"/>
    </location>
</feature>
<accession>A0A4Y9A6D5</accession>
<feature type="domain" description="Restriction endonuclease type II-like" evidence="8">
    <location>
        <begin position="1189"/>
        <end position="1281"/>
    </location>
</feature>
<keyword evidence="2" id="KW-0547">Nucleotide-binding</keyword>
<comment type="caution">
    <text evidence="9">The sequence shown here is derived from an EMBL/GenBank/DDBJ whole genome shotgun (WGS) entry which is preliminary data.</text>
</comment>
<keyword evidence="4" id="KW-0347">Helicase</keyword>
<protein>
    <submittedName>
        <fullName evidence="9">DUF559 domain-containing protein</fullName>
    </submittedName>
</protein>
<dbReference type="InterPro" id="IPR041677">
    <property type="entry name" value="DNA2/NAM7_AAA_11"/>
</dbReference>
<sequence>MSNNFFELISRFEKEGESLEFVFGKGILTWAHPDKKVGTIRHPLLTCKLEVELDAEKGVVEAKQVEDDIAIENEMLSGVSLPNQEQVNDVLKEIQALLMTDDMTQAFQQYIHLIDANGRYAESGKLELRDYPILYNRSMFALRTKNVRVLRDDLEHIIEGINSGEIELSESVLSILDGKKEQERDNEGESASSSALPKDLLYFPLASNEQQKEIVNRIERNYGVTVQGPPGTGKTHTIANLVSHFLAQGKRILITSQKENPLKVLKNKIPASIQDLCVPVLGGGRESMEEIEKSIRTLSEKLGELDPAGLKNQIERNLTAIDKSKRRTARLHNELETYSRKEGTPIDYKGEKLYKYDVAKQLVGAELDYQWIKDDVALEKEFPLAQADFRELWKLRDMLKQVDLPLQQQKLPSLNDHIRSSRSFEQLIEEGDELNTYEDEGKSILHKYVLTNDDDFINRLKEDAEKVLEKEDLLTHDAYSYVMEDLMAGGVREERWRTFIKEQQENVDQLFAYYNQLITHDVRLPDKNAEELKADIEIAKDRIKSGKKPNMLFFLFKGKRTKYLFQEPVLNEKPIQNQEDIETVESYLAYTAQKKETARVINGNMDEIGHDTIDHVSGRFPHQADATVKTIVSVVELFDFINAIQAKLTDDQLELINFYQPATLKTLVQELDVVSRYIELEKWRKRQQEELRFLQKLSTDENMHPIIYKFMEALENKDPAQWSQLINQRIELANKQDQVTEFYRLLNDMGTLLPATAVSLESSVGTDWGFPEQYNEAFELRKLQTWLDETKDMNIAIMKDHIEDEYQEQKQLIREIVSASTWKTQIERISEKEKRALSSWKSYIRRFGKGSGKYAQVNLEGARESMKTAQSAIPVWIMPVNQVMENFPVTNDKFDVVIFDESSQCDVFSANILLRGEKMIVVGDEEQISPQAIGTKQEDVHELVRRYLPDIPNANLFDGNISLYEMAEQTFPKEGKLMLREHFRCVPEIIQFSNDLSYGGEMIPLRLPVEDEKIDPPVTATKVNDGYNDEKDKDINRPEAEKIVTDIAEMVQDPKYDGQTFGVITLQGNKQQDLLELLIREEIGDEEFVRRKIICGNAYTLQGNERDIIFLSMVVASNRNFRALTKNSEKQRINVAASRAKNQMRLYHSVNPEELNPDDLRYRLLSYCRQPSRLNEEVANLEEKCDSPFEVDVLRMILAKGYKVTPQVKVGRYRIDLVVEGMRDRLAVECDGEKWHGPEKFEEDRQRQESLERAGWRFWRIRGREFYFNRTKAMEGLWKKLDDMGIEPSLDDSFWDSSKEPQTRINYPEVSLNK</sequence>